<evidence type="ECO:0000256" key="8">
    <source>
        <dbReference type="ARBA" id="ARBA00022824"/>
    </source>
</evidence>
<evidence type="ECO:0000256" key="13">
    <source>
        <dbReference type="ARBA" id="ARBA00023136"/>
    </source>
</evidence>
<dbReference type="GO" id="GO:0006805">
    <property type="term" value="P:xenobiotic metabolic process"/>
    <property type="evidence" value="ECO:0007669"/>
    <property type="project" value="TreeGrafter"/>
</dbReference>
<feature type="binding site" description="axial binding residue" evidence="14">
    <location>
        <position position="442"/>
    </location>
    <ligand>
        <name>heme</name>
        <dbReference type="ChEBI" id="CHEBI:30413"/>
    </ligand>
    <ligandPart>
        <name>Fe</name>
        <dbReference type="ChEBI" id="CHEBI:18248"/>
    </ligandPart>
</feature>
<proteinExistence type="inferred from homology"/>
<dbReference type="SUPFAM" id="SSF48264">
    <property type="entry name" value="Cytochrome P450"/>
    <property type="match status" value="1"/>
</dbReference>
<accession>A0A226DHN5</accession>
<keyword evidence="16" id="KW-0732">Signal</keyword>
<dbReference type="PANTHER" id="PTHR24300:SF403">
    <property type="entry name" value="CYTOCHROME P450 306A1"/>
    <property type="match status" value="1"/>
</dbReference>
<dbReference type="GO" id="GO:0005789">
    <property type="term" value="C:endoplasmic reticulum membrane"/>
    <property type="evidence" value="ECO:0007669"/>
    <property type="project" value="UniProtKB-SubCell"/>
</dbReference>
<dbReference type="FunFam" id="1.10.630.10:FF:000238">
    <property type="entry name" value="Cytochrome P450 2A6"/>
    <property type="match status" value="1"/>
</dbReference>
<gene>
    <name evidence="17" type="ORF">Fcan01_20780</name>
</gene>
<evidence type="ECO:0000256" key="1">
    <source>
        <dbReference type="ARBA" id="ARBA00001971"/>
    </source>
</evidence>
<feature type="chain" id="PRO_5012013874" evidence="16">
    <location>
        <begin position="23"/>
        <end position="503"/>
    </location>
</feature>
<evidence type="ECO:0000256" key="15">
    <source>
        <dbReference type="RuleBase" id="RU000461"/>
    </source>
</evidence>
<evidence type="ECO:0000256" key="11">
    <source>
        <dbReference type="ARBA" id="ARBA00023004"/>
    </source>
</evidence>
<dbReference type="GO" id="GO:0020037">
    <property type="term" value="F:heme binding"/>
    <property type="evidence" value="ECO:0007669"/>
    <property type="project" value="InterPro"/>
</dbReference>
<dbReference type="InterPro" id="IPR017972">
    <property type="entry name" value="Cyt_P450_CS"/>
</dbReference>
<dbReference type="AlphaFoldDB" id="A0A226DHN5"/>
<keyword evidence="8" id="KW-0256">Endoplasmic reticulum</keyword>
<dbReference type="PANTHER" id="PTHR24300">
    <property type="entry name" value="CYTOCHROME P450 508A4-RELATED"/>
    <property type="match status" value="1"/>
</dbReference>
<dbReference type="GO" id="GO:0016712">
    <property type="term" value="F:oxidoreductase activity, acting on paired donors, with incorporation or reduction of molecular oxygen, reduced flavin or flavoprotein as one donor, and incorporation of one atom of oxygen"/>
    <property type="evidence" value="ECO:0007669"/>
    <property type="project" value="TreeGrafter"/>
</dbReference>
<comment type="caution">
    <text evidence="17">The sequence shown here is derived from an EMBL/GenBank/DDBJ whole genome shotgun (WGS) entry which is preliminary data.</text>
</comment>
<evidence type="ECO:0000256" key="10">
    <source>
        <dbReference type="ARBA" id="ARBA00023002"/>
    </source>
</evidence>
<evidence type="ECO:0000256" key="5">
    <source>
        <dbReference type="ARBA" id="ARBA00010617"/>
    </source>
</evidence>
<dbReference type="PROSITE" id="PS00086">
    <property type="entry name" value="CYTOCHROME_P450"/>
    <property type="match status" value="1"/>
</dbReference>
<comment type="cofactor">
    <cofactor evidence="1 14">
        <name>heme</name>
        <dbReference type="ChEBI" id="CHEBI:30413"/>
    </cofactor>
</comment>
<keyword evidence="18" id="KW-1185">Reference proteome</keyword>
<comment type="subcellular location">
    <subcellularLocation>
        <location evidence="4">Endoplasmic reticulum membrane</location>
        <topology evidence="4">Peripheral membrane protein</topology>
    </subcellularLocation>
    <subcellularLocation>
        <location evidence="3">Microsome membrane</location>
        <topology evidence="3">Peripheral membrane protein</topology>
    </subcellularLocation>
</comment>
<dbReference type="InterPro" id="IPR002401">
    <property type="entry name" value="Cyt_P450_E_grp-I"/>
</dbReference>
<dbReference type="Proteomes" id="UP000198287">
    <property type="component" value="Unassembled WGS sequence"/>
</dbReference>
<evidence type="ECO:0000313" key="17">
    <source>
        <dbReference type="EMBL" id="OXA44217.1"/>
    </source>
</evidence>
<evidence type="ECO:0000256" key="12">
    <source>
        <dbReference type="ARBA" id="ARBA00023033"/>
    </source>
</evidence>
<comment type="similarity">
    <text evidence="5 15">Belongs to the cytochrome P450 family.</text>
</comment>
<organism evidence="17 18">
    <name type="scientific">Folsomia candida</name>
    <name type="common">Springtail</name>
    <dbReference type="NCBI Taxonomy" id="158441"/>
    <lineage>
        <taxon>Eukaryota</taxon>
        <taxon>Metazoa</taxon>
        <taxon>Ecdysozoa</taxon>
        <taxon>Arthropoda</taxon>
        <taxon>Hexapoda</taxon>
        <taxon>Collembola</taxon>
        <taxon>Entomobryomorpha</taxon>
        <taxon>Isotomoidea</taxon>
        <taxon>Isotomidae</taxon>
        <taxon>Proisotominae</taxon>
        <taxon>Folsomia</taxon>
    </lineage>
</organism>
<dbReference type="InterPro" id="IPR036396">
    <property type="entry name" value="Cyt_P450_sf"/>
</dbReference>
<evidence type="ECO:0000256" key="7">
    <source>
        <dbReference type="ARBA" id="ARBA00022723"/>
    </source>
</evidence>
<sequence>MFRIFAVSVVAILFAYCYLAEGNNSAQDEPPGPRALPVLGNLLDLARASDDMTKMFGVLSEKWGEIYTVKIGSKKTVVLTSKESMQKVLTDEGSYGRDLSGMMADRCWNKNLGIAFAEGEIWEKSRIWTFKTLKHFGLGKSTEVENYVKRSSEPLFTEIDKQIGSRGAVDVELLFSPAILSIIWQLVVGRISRADEPAINLLSYHLNKFALSSAVGAGLVNAFPVLRYIFPRWTGYKEQMAFFNASHEIAKNLYAESELKLKSSPDAAPATNMLDAFVQNCVTEPSNIFNCLNFQLIFMDLFGAGTETTSTFMEACVLYLISYPHVQEKVYQEILRIAPDGRPLNFSDRQNMPYTQAFFLEAHRNSRTQQTSVPRRALWDIKYKNYTIKKDTVILMDTRLHYEDKKIWGDPEVFRPERFINQAGEIVNTKNIISFSFGRRACPGEIHSIFVSFSLVTLMLQRYKISSLEGEPKPRLDLRLSFSMKPYPFKAVFTNKGNLRGAG</sequence>
<keyword evidence="6 14" id="KW-0349">Heme</keyword>
<evidence type="ECO:0000313" key="18">
    <source>
        <dbReference type="Proteomes" id="UP000198287"/>
    </source>
</evidence>
<name>A0A226DHN5_FOLCA</name>
<keyword evidence="7 14" id="KW-0479">Metal-binding</keyword>
<evidence type="ECO:0000256" key="16">
    <source>
        <dbReference type="SAM" id="SignalP"/>
    </source>
</evidence>
<evidence type="ECO:0000256" key="6">
    <source>
        <dbReference type="ARBA" id="ARBA00022617"/>
    </source>
</evidence>
<dbReference type="OrthoDB" id="2789670at2759"/>
<feature type="signal peptide" evidence="16">
    <location>
        <begin position="1"/>
        <end position="22"/>
    </location>
</feature>
<dbReference type="InterPro" id="IPR050182">
    <property type="entry name" value="Cytochrome_P450_fam2"/>
</dbReference>
<dbReference type="Pfam" id="PF00067">
    <property type="entry name" value="p450"/>
    <property type="match status" value="1"/>
</dbReference>
<dbReference type="PRINTS" id="PR00463">
    <property type="entry name" value="EP450I"/>
</dbReference>
<keyword evidence="10 15" id="KW-0560">Oxidoreductase</keyword>
<dbReference type="STRING" id="158441.A0A226DHN5"/>
<protein>
    <submittedName>
        <fullName evidence="17">Farnesoate epoxidase</fullName>
    </submittedName>
</protein>
<keyword evidence="11 14" id="KW-0408">Iron</keyword>
<dbReference type="GO" id="GO:0006082">
    <property type="term" value="P:organic acid metabolic process"/>
    <property type="evidence" value="ECO:0007669"/>
    <property type="project" value="TreeGrafter"/>
</dbReference>
<evidence type="ECO:0000256" key="2">
    <source>
        <dbReference type="ARBA" id="ARBA00003690"/>
    </source>
</evidence>
<comment type="function">
    <text evidence="2">May be involved in the metabolism of insect hormones and in the breakdown of synthetic insecticides.</text>
</comment>
<evidence type="ECO:0000256" key="14">
    <source>
        <dbReference type="PIRSR" id="PIRSR602401-1"/>
    </source>
</evidence>
<evidence type="ECO:0000256" key="9">
    <source>
        <dbReference type="ARBA" id="ARBA00022848"/>
    </source>
</evidence>
<dbReference type="EMBL" id="LNIX01000019">
    <property type="protein sequence ID" value="OXA44217.1"/>
    <property type="molecule type" value="Genomic_DNA"/>
</dbReference>
<dbReference type="InterPro" id="IPR001128">
    <property type="entry name" value="Cyt_P450"/>
</dbReference>
<keyword evidence="9" id="KW-0492">Microsome</keyword>
<evidence type="ECO:0000256" key="3">
    <source>
        <dbReference type="ARBA" id="ARBA00004174"/>
    </source>
</evidence>
<dbReference type="Gene3D" id="1.10.630.10">
    <property type="entry name" value="Cytochrome P450"/>
    <property type="match status" value="1"/>
</dbReference>
<dbReference type="GO" id="GO:0008395">
    <property type="term" value="F:steroid hydroxylase activity"/>
    <property type="evidence" value="ECO:0007669"/>
    <property type="project" value="TreeGrafter"/>
</dbReference>
<evidence type="ECO:0000256" key="4">
    <source>
        <dbReference type="ARBA" id="ARBA00004406"/>
    </source>
</evidence>
<reference evidence="17 18" key="1">
    <citation type="submission" date="2015-12" db="EMBL/GenBank/DDBJ databases">
        <title>The genome of Folsomia candida.</title>
        <authorList>
            <person name="Faddeeva A."/>
            <person name="Derks M.F."/>
            <person name="Anvar Y."/>
            <person name="Smit S."/>
            <person name="Van Straalen N."/>
            <person name="Roelofs D."/>
        </authorList>
    </citation>
    <scope>NUCLEOTIDE SEQUENCE [LARGE SCALE GENOMIC DNA]</scope>
    <source>
        <strain evidence="17 18">VU population</strain>
        <tissue evidence="17">Whole body</tissue>
    </source>
</reference>
<keyword evidence="12 15" id="KW-0503">Monooxygenase</keyword>
<keyword evidence="13" id="KW-0472">Membrane</keyword>
<dbReference type="PRINTS" id="PR00385">
    <property type="entry name" value="P450"/>
</dbReference>
<dbReference type="OMA" id="RETTEIC"/>
<dbReference type="GO" id="GO:0005506">
    <property type="term" value="F:iron ion binding"/>
    <property type="evidence" value="ECO:0007669"/>
    <property type="project" value="InterPro"/>
</dbReference>